<organism evidence="2 3">
    <name type="scientific">Dactylosporangium sucinum</name>
    <dbReference type="NCBI Taxonomy" id="1424081"/>
    <lineage>
        <taxon>Bacteria</taxon>
        <taxon>Bacillati</taxon>
        <taxon>Actinomycetota</taxon>
        <taxon>Actinomycetes</taxon>
        <taxon>Micromonosporales</taxon>
        <taxon>Micromonosporaceae</taxon>
        <taxon>Dactylosporangium</taxon>
    </lineage>
</organism>
<evidence type="ECO:0000256" key="1">
    <source>
        <dbReference type="SAM" id="MobiDB-lite"/>
    </source>
</evidence>
<feature type="compositionally biased region" description="Basic and acidic residues" evidence="1">
    <location>
        <begin position="78"/>
        <end position="95"/>
    </location>
</feature>
<reference evidence="2" key="2">
    <citation type="submission" date="2020-09" db="EMBL/GenBank/DDBJ databases">
        <authorList>
            <person name="Sun Q."/>
            <person name="Ohkuma M."/>
        </authorList>
    </citation>
    <scope>NUCLEOTIDE SEQUENCE</scope>
    <source>
        <strain evidence="2">JCM 19831</strain>
    </source>
</reference>
<feature type="compositionally biased region" description="Low complexity" evidence="1">
    <location>
        <begin position="117"/>
        <end position="131"/>
    </location>
</feature>
<feature type="compositionally biased region" description="Basic and acidic residues" evidence="1">
    <location>
        <begin position="21"/>
        <end position="30"/>
    </location>
</feature>
<feature type="region of interest" description="Disordered" evidence="1">
    <location>
        <begin position="11"/>
        <end position="157"/>
    </location>
</feature>
<dbReference type="EMBL" id="BMPI01000041">
    <property type="protein sequence ID" value="GGM58517.1"/>
    <property type="molecule type" value="Genomic_DNA"/>
</dbReference>
<dbReference type="AlphaFoldDB" id="A0A917U543"/>
<proteinExistence type="predicted"/>
<dbReference type="Proteomes" id="UP000642070">
    <property type="component" value="Unassembled WGS sequence"/>
</dbReference>
<evidence type="ECO:0000313" key="3">
    <source>
        <dbReference type="Proteomes" id="UP000642070"/>
    </source>
</evidence>
<feature type="compositionally biased region" description="Basic residues" evidence="1">
    <location>
        <begin position="99"/>
        <end position="110"/>
    </location>
</feature>
<reference evidence="2" key="1">
    <citation type="journal article" date="2014" name="Int. J. Syst. Evol. Microbiol.">
        <title>Complete genome sequence of Corynebacterium casei LMG S-19264T (=DSM 44701T), isolated from a smear-ripened cheese.</title>
        <authorList>
            <consortium name="US DOE Joint Genome Institute (JGI-PGF)"/>
            <person name="Walter F."/>
            <person name="Albersmeier A."/>
            <person name="Kalinowski J."/>
            <person name="Ruckert C."/>
        </authorList>
    </citation>
    <scope>NUCLEOTIDE SEQUENCE</scope>
    <source>
        <strain evidence="2">JCM 19831</strain>
    </source>
</reference>
<evidence type="ECO:0000313" key="2">
    <source>
        <dbReference type="EMBL" id="GGM58517.1"/>
    </source>
</evidence>
<name>A0A917U543_9ACTN</name>
<comment type="caution">
    <text evidence="2">The sequence shown here is derived from an EMBL/GenBank/DDBJ whole genome shotgun (WGS) entry which is preliminary data.</text>
</comment>
<protein>
    <submittedName>
        <fullName evidence="2">Uncharacterized protein</fullName>
    </submittedName>
</protein>
<sequence length="157" mass="16290">MTECARVILCDPNAPPGGRAGRAEAVRDTVDMSGTADAADDPTSERRRALAVQTWRGAGALGAGGADTLGKSGAPDQPGERGESDERGESSERGPKTRGPARRRRRKAGRERRDAAAGRAGRSVAVTVRGGDCVPPPHAGQGVRTQNSGAYRFEVTA</sequence>
<accession>A0A917U543</accession>
<keyword evidence="3" id="KW-1185">Reference proteome</keyword>
<gene>
    <name evidence="2" type="ORF">GCM10007977_070120</name>
</gene>